<dbReference type="EMBL" id="MZ334522">
    <property type="protein sequence ID" value="UBF22795.1"/>
    <property type="molecule type" value="Genomic_DNA"/>
</dbReference>
<protein>
    <submittedName>
        <fullName evidence="1">Uncharacterized protein</fullName>
    </submittedName>
</protein>
<sequence>MTTYIISIDNLFKIDAPSETEAYDKLRERIEAGELFDGTDPALVTIEAE</sequence>
<gene>
    <name evidence="1" type="ORF">HRTV-27_gp102</name>
</gene>
<proteinExistence type="predicted"/>
<name>A0AAE9BXR2_9CAUD</name>
<keyword evidence="2" id="KW-1185">Reference proteome</keyword>
<organism evidence="1 2">
    <name type="scientific">Halorubrum tailed virus 27</name>
    <dbReference type="NCBI Taxonomy" id="2878008"/>
    <lineage>
        <taxon>Viruses</taxon>
        <taxon>Duplodnaviria</taxon>
        <taxon>Heunggongvirae</taxon>
        <taxon>Uroviricota</taxon>
        <taxon>Caudoviricetes</taxon>
        <taxon>Thumleimavirales</taxon>
        <taxon>Hafunaviridae</taxon>
        <taxon>Minorvirus</taxon>
        <taxon>Minorvirus thailandense</taxon>
        <taxon>Minorvirus HRTV27</taxon>
    </lineage>
</organism>
<evidence type="ECO:0000313" key="1">
    <source>
        <dbReference type="EMBL" id="UBF22795.1"/>
    </source>
</evidence>
<dbReference type="Proteomes" id="UP000827260">
    <property type="component" value="Segment"/>
</dbReference>
<evidence type="ECO:0000313" key="2">
    <source>
        <dbReference type="Proteomes" id="UP000827260"/>
    </source>
</evidence>
<reference evidence="1" key="1">
    <citation type="submission" date="2021-05" db="EMBL/GenBank/DDBJ databases">
        <title>Diversity, taxonomy and evolution of archaeal viruses of the class Caudoviricetes.</title>
        <authorList>
            <person name="Liu Y."/>
            <person name="Demina T.A."/>
            <person name="Roux S."/>
            <person name="Aiewsakun P."/>
            <person name="Kazlauskas D."/>
            <person name="Simmonds P."/>
            <person name="Prangishvili D."/>
            <person name="Oksanen H.M."/>
            <person name="Krupovic M."/>
        </authorList>
    </citation>
    <scope>NUCLEOTIDE SEQUENCE</scope>
    <source>
        <strain evidence="1">HRTV-27/27</strain>
    </source>
</reference>
<accession>A0AAE9BXR2</accession>